<dbReference type="EMBL" id="VNHW01000020">
    <property type="protein sequence ID" value="TYP82043.1"/>
    <property type="molecule type" value="Genomic_DNA"/>
</dbReference>
<keyword evidence="3" id="KW-1185">Reference proteome</keyword>
<sequence length="340" mass="36638">MTSLTLSTEDFRDALRSVVVHAAPDKDTTLHRIRCDVGPENLTITATNRYTAAMAIASIEDNHDGQLSSFDLSPTDVKEILTLFKGRRPGEEDVGDTVRLEVDGEHFTITDTGGLFEGKQLVLPRQPQTVVFPDISLVVSQTLTKRRQRTTRLAANGVLVALFATAARVYARSLTLEPTGESSALIVGCGDSFLGLLMPMRIEPDYAAELDAWREAWQHRLPVPDDAPGTTVWSLTAASLGAPLQRDDDEQKPAQAVAERGRLDPVLLRQAADLVVESQFGSSSMLQRKLRVGFAKAGQLMDQLEALGVVGPSEGSKARDVLLQPGADMDAVLAGAVSAP</sequence>
<protein>
    <submittedName>
        <fullName evidence="2">FtsK-like protein</fullName>
    </submittedName>
</protein>
<dbReference type="Gene3D" id="1.10.10.10">
    <property type="entry name" value="Winged helix-like DNA-binding domain superfamily/Winged helix DNA-binding domain"/>
    <property type="match status" value="1"/>
</dbReference>
<dbReference type="InterPro" id="IPR050206">
    <property type="entry name" value="FtsK/SpoIIIE/SftA"/>
</dbReference>
<dbReference type="RefSeq" id="WP_243737860.1">
    <property type="nucleotide sequence ID" value="NZ_VNHW01000020.1"/>
</dbReference>
<dbReference type="SUPFAM" id="SSF46785">
    <property type="entry name" value="Winged helix' DNA-binding domain"/>
    <property type="match status" value="1"/>
</dbReference>
<evidence type="ECO:0000313" key="3">
    <source>
        <dbReference type="Proteomes" id="UP000322499"/>
    </source>
</evidence>
<reference evidence="2 3" key="1">
    <citation type="submission" date="2019-07" db="EMBL/GenBank/DDBJ databases">
        <title>Genomic Encyclopedia of Archaeal and Bacterial Type Strains, Phase II (KMG-II): from individual species to whole genera.</title>
        <authorList>
            <person name="Goeker M."/>
        </authorList>
    </citation>
    <scope>NUCLEOTIDE SEQUENCE [LARGE SCALE GENOMIC DNA]</scope>
    <source>
        <strain evidence="2 3">DSM 46842</strain>
    </source>
</reference>
<dbReference type="Gene3D" id="3.10.150.10">
    <property type="entry name" value="DNA Polymerase III, subunit A, domain 2"/>
    <property type="match status" value="1"/>
</dbReference>
<dbReference type="PANTHER" id="PTHR22683:SF41">
    <property type="entry name" value="DNA TRANSLOCASE FTSK"/>
    <property type="match status" value="1"/>
</dbReference>
<accession>A0A5S5CPT6</accession>
<proteinExistence type="predicted"/>
<dbReference type="Pfam" id="PF09397">
    <property type="entry name" value="FtsK_gamma"/>
    <property type="match status" value="1"/>
</dbReference>
<gene>
    <name evidence="2" type="ORF">BD833_12027</name>
</gene>
<dbReference type="InterPro" id="IPR018541">
    <property type="entry name" value="Ftsk_gamma"/>
</dbReference>
<name>A0A5S5CPT6_9ACTN</name>
<evidence type="ECO:0000313" key="2">
    <source>
        <dbReference type="EMBL" id="TYP82043.1"/>
    </source>
</evidence>
<feature type="domain" description="FtsK gamma" evidence="1">
    <location>
        <begin position="260"/>
        <end position="326"/>
    </location>
</feature>
<dbReference type="AlphaFoldDB" id="A0A5S5CPT6"/>
<evidence type="ECO:0000259" key="1">
    <source>
        <dbReference type="SMART" id="SM00843"/>
    </source>
</evidence>
<dbReference type="InterPro" id="IPR036390">
    <property type="entry name" value="WH_DNA-bd_sf"/>
</dbReference>
<comment type="caution">
    <text evidence="2">The sequence shown here is derived from an EMBL/GenBank/DDBJ whole genome shotgun (WGS) entry which is preliminary data.</text>
</comment>
<dbReference type="InterPro" id="IPR036388">
    <property type="entry name" value="WH-like_DNA-bd_sf"/>
</dbReference>
<dbReference type="SMART" id="SM00843">
    <property type="entry name" value="Ftsk_gamma"/>
    <property type="match status" value="1"/>
</dbReference>
<dbReference type="PANTHER" id="PTHR22683">
    <property type="entry name" value="SPORULATION PROTEIN RELATED"/>
    <property type="match status" value="1"/>
</dbReference>
<organism evidence="2 3">
    <name type="scientific">Blastococcus xanthinilyticus</name>
    <dbReference type="NCBI Taxonomy" id="1564164"/>
    <lineage>
        <taxon>Bacteria</taxon>
        <taxon>Bacillati</taxon>
        <taxon>Actinomycetota</taxon>
        <taxon>Actinomycetes</taxon>
        <taxon>Geodermatophilales</taxon>
        <taxon>Geodermatophilaceae</taxon>
        <taxon>Blastococcus</taxon>
    </lineage>
</organism>
<dbReference type="Proteomes" id="UP000322499">
    <property type="component" value="Unassembled WGS sequence"/>
</dbReference>